<keyword evidence="2" id="KW-0732">Signal</keyword>
<dbReference type="InterPro" id="IPR005064">
    <property type="entry name" value="BUG"/>
</dbReference>
<dbReference type="Pfam" id="PF03401">
    <property type="entry name" value="TctC"/>
    <property type="match status" value="1"/>
</dbReference>
<feature type="chain" id="PRO_5036733396" description="Tripartite tricarboxylate transporter substrate binding protein" evidence="2">
    <location>
        <begin position="25"/>
        <end position="322"/>
    </location>
</feature>
<dbReference type="PANTHER" id="PTHR42928">
    <property type="entry name" value="TRICARBOXYLATE-BINDING PROTEIN"/>
    <property type="match status" value="1"/>
</dbReference>
<dbReference type="AlphaFoldDB" id="A0A917EJW4"/>
<dbReference type="Proteomes" id="UP000612855">
    <property type="component" value="Unassembled WGS sequence"/>
</dbReference>
<sequence length="322" mass="34435">MKILNTILAAGAVSLTTLATGAVAQSYPDRDLTFVVPYNPGGSTDPIGRAFSAELSKILDRNVVVENRPGGSATIGTGDVVKSDPDGYMIGLGSNSSLAYQPLDKDNLAYASPDDYEILVKLVDLPAVLYVSADAPWQTLEEFMNEVKAKPGEVRVSVSGLRTAPDLVVQYINANNEDIDIRTVPFSGGGGEALTAVLSGRVEASVGYGPSIRSYVDAGKIRALGVFNDKVYEAFPEATPVSELGYKQYLPASYYVIAPNGMPDDVKRKLIEASAQAVQAGDFVKFAETNSYQLDPKTPEEAEQELREYSEIFAQILAFIGG</sequence>
<evidence type="ECO:0000313" key="3">
    <source>
        <dbReference type="EMBL" id="GGE46135.1"/>
    </source>
</evidence>
<evidence type="ECO:0000256" key="1">
    <source>
        <dbReference type="ARBA" id="ARBA00006987"/>
    </source>
</evidence>
<feature type="signal peptide" evidence="2">
    <location>
        <begin position="1"/>
        <end position="24"/>
    </location>
</feature>
<dbReference type="SUPFAM" id="SSF53850">
    <property type="entry name" value="Periplasmic binding protein-like II"/>
    <property type="match status" value="1"/>
</dbReference>
<dbReference type="EMBL" id="BMFJ01000002">
    <property type="protein sequence ID" value="GGE46135.1"/>
    <property type="molecule type" value="Genomic_DNA"/>
</dbReference>
<dbReference type="InterPro" id="IPR042100">
    <property type="entry name" value="Bug_dom1"/>
</dbReference>
<dbReference type="Gene3D" id="3.40.190.150">
    <property type="entry name" value="Bordetella uptake gene, domain 1"/>
    <property type="match status" value="1"/>
</dbReference>
<comment type="caution">
    <text evidence="3">The sequence shown here is derived from an EMBL/GenBank/DDBJ whole genome shotgun (WGS) entry which is preliminary data.</text>
</comment>
<dbReference type="CDD" id="cd07012">
    <property type="entry name" value="PBP2_Bug_TTT"/>
    <property type="match status" value="1"/>
</dbReference>
<protein>
    <recommendedName>
        <fullName evidence="5">Tripartite tricarboxylate transporter substrate binding protein</fullName>
    </recommendedName>
</protein>
<evidence type="ECO:0000256" key="2">
    <source>
        <dbReference type="SAM" id="SignalP"/>
    </source>
</evidence>
<keyword evidence="4" id="KW-1185">Reference proteome</keyword>
<dbReference type="PIRSF" id="PIRSF017082">
    <property type="entry name" value="YflP"/>
    <property type="match status" value="1"/>
</dbReference>
<dbReference type="RefSeq" id="WP_188479275.1">
    <property type="nucleotide sequence ID" value="NZ_BMFJ01000002.1"/>
</dbReference>
<evidence type="ECO:0008006" key="5">
    <source>
        <dbReference type="Google" id="ProtNLM"/>
    </source>
</evidence>
<accession>A0A917EJW4</accession>
<proteinExistence type="inferred from homology"/>
<comment type="similarity">
    <text evidence="1">Belongs to the UPF0065 (bug) family.</text>
</comment>
<evidence type="ECO:0000313" key="4">
    <source>
        <dbReference type="Proteomes" id="UP000612855"/>
    </source>
</evidence>
<organism evidence="3 4">
    <name type="scientific">Primorskyibacter flagellatus</name>
    <dbReference type="NCBI Taxonomy" id="1387277"/>
    <lineage>
        <taxon>Bacteria</taxon>
        <taxon>Pseudomonadati</taxon>
        <taxon>Pseudomonadota</taxon>
        <taxon>Alphaproteobacteria</taxon>
        <taxon>Rhodobacterales</taxon>
        <taxon>Roseobacteraceae</taxon>
        <taxon>Primorskyibacter</taxon>
    </lineage>
</organism>
<dbReference type="PANTHER" id="PTHR42928:SF5">
    <property type="entry name" value="BLR1237 PROTEIN"/>
    <property type="match status" value="1"/>
</dbReference>
<reference evidence="4" key="1">
    <citation type="journal article" date="2019" name="Int. J. Syst. Evol. Microbiol.">
        <title>The Global Catalogue of Microorganisms (GCM) 10K type strain sequencing project: providing services to taxonomists for standard genome sequencing and annotation.</title>
        <authorList>
            <consortium name="The Broad Institute Genomics Platform"/>
            <consortium name="The Broad Institute Genome Sequencing Center for Infectious Disease"/>
            <person name="Wu L."/>
            <person name="Ma J."/>
        </authorList>
    </citation>
    <scope>NUCLEOTIDE SEQUENCE [LARGE SCALE GENOMIC DNA]</scope>
    <source>
        <strain evidence="4">CGMCC 1.12664</strain>
    </source>
</reference>
<name>A0A917EJW4_9RHOB</name>
<gene>
    <name evidence="3" type="ORF">GCM10011360_36780</name>
</gene>
<dbReference type="Gene3D" id="3.40.190.10">
    <property type="entry name" value="Periplasmic binding protein-like II"/>
    <property type="match status" value="1"/>
</dbReference>